<reference evidence="1 2" key="2">
    <citation type="journal article" date="2022" name="Mol. Ecol. Resour.">
        <title>The genomes of chicory, endive, great burdock and yacon provide insights into Asteraceae paleo-polyploidization history and plant inulin production.</title>
        <authorList>
            <person name="Fan W."/>
            <person name="Wang S."/>
            <person name="Wang H."/>
            <person name="Wang A."/>
            <person name="Jiang F."/>
            <person name="Liu H."/>
            <person name="Zhao H."/>
            <person name="Xu D."/>
            <person name="Zhang Y."/>
        </authorList>
    </citation>
    <scope>NUCLEOTIDE SEQUENCE [LARGE SCALE GENOMIC DNA]</scope>
    <source>
        <strain evidence="2">cv. Punajuju</strain>
        <tissue evidence="1">Leaves</tissue>
    </source>
</reference>
<comment type="caution">
    <text evidence="1">The sequence shown here is derived from an EMBL/GenBank/DDBJ whole genome shotgun (WGS) entry which is preliminary data.</text>
</comment>
<organism evidence="1 2">
    <name type="scientific">Cichorium intybus</name>
    <name type="common">Chicory</name>
    <dbReference type="NCBI Taxonomy" id="13427"/>
    <lineage>
        <taxon>Eukaryota</taxon>
        <taxon>Viridiplantae</taxon>
        <taxon>Streptophyta</taxon>
        <taxon>Embryophyta</taxon>
        <taxon>Tracheophyta</taxon>
        <taxon>Spermatophyta</taxon>
        <taxon>Magnoliopsida</taxon>
        <taxon>eudicotyledons</taxon>
        <taxon>Gunneridae</taxon>
        <taxon>Pentapetalae</taxon>
        <taxon>asterids</taxon>
        <taxon>campanulids</taxon>
        <taxon>Asterales</taxon>
        <taxon>Asteraceae</taxon>
        <taxon>Cichorioideae</taxon>
        <taxon>Cichorieae</taxon>
        <taxon>Cichoriinae</taxon>
        <taxon>Cichorium</taxon>
    </lineage>
</organism>
<evidence type="ECO:0000313" key="2">
    <source>
        <dbReference type="Proteomes" id="UP001055811"/>
    </source>
</evidence>
<dbReference type="Proteomes" id="UP001055811">
    <property type="component" value="Linkage Group LG07"/>
</dbReference>
<accession>A0ACB9AGY0</accession>
<evidence type="ECO:0000313" key="1">
    <source>
        <dbReference type="EMBL" id="KAI3708633.1"/>
    </source>
</evidence>
<reference evidence="2" key="1">
    <citation type="journal article" date="2022" name="Mol. Ecol. Resour.">
        <title>The genomes of chicory, endive, great burdock and yacon provide insights into Asteraceae palaeo-polyploidization history and plant inulin production.</title>
        <authorList>
            <person name="Fan W."/>
            <person name="Wang S."/>
            <person name="Wang H."/>
            <person name="Wang A."/>
            <person name="Jiang F."/>
            <person name="Liu H."/>
            <person name="Zhao H."/>
            <person name="Xu D."/>
            <person name="Zhang Y."/>
        </authorList>
    </citation>
    <scope>NUCLEOTIDE SEQUENCE [LARGE SCALE GENOMIC DNA]</scope>
    <source>
        <strain evidence="2">cv. Punajuju</strain>
    </source>
</reference>
<dbReference type="EMBL" id="CM042015">
    <property type="protein sequence ID" value="KAI3708633.1"/>
    <property type="molecule type" value="Genomic_DNA"/>
</dbReference>
<gene>
    <name evidence="1" type="ORF">L2E82_37939</name>
</gene>
<keyword evidence="2" id="KW-1185">Reference proteome</keyword>
<sequence length="134" mass="14452">MMARHLKFCSQELHLPAKITTTAASRLSGTKIVGSPPPLLLDLVNSNPLVGSILLFTIVNRLNIIHYNSRPIGSFMLLGFSAYTHAPTTQFLTPFPFNANPNVSQLANRADALLPQSNNIFNPSQAHLSGASAT</sequence>
<name>A0ACB9AGY0_CICIN</name>
<proteinExistence type="predicted"/>
<protein>
    <submittedName>
        <fullName evidence="1">Uncharacterized protein</fullName>
    </submittedName>
</protein>